<protein>
    <submittedName>
        <fullName evidence="1">Uncharacterized protein</fullName>
    </submittedName>
</protein>
<accession>A0A5M3XBD0</accession>
<reference evidence="1 2" key="1">
    <citation type="submission" date="2019-10" db="EMBL/GenBank/DDBJ databases">
        <title>Whole genome shotgun sequence of Acrocarpospora pleiomorpha NBRC 16267.</title>
        <authorList>
            <person name="Ichikawa N."/>
            <person name="Kimura A."/>
            <person name="Kitahashi Y."/>
            <person name="Komaki H."/>
            <person name="Oguchi A."/>
        </authorList>
    </citation>
    <scope>NUCLEOTIDE SEQUENCE [LARGE SCALE GENOMIC DNA]</scope>
    <source>
        <strain evidence="1 2">NBRC 16267</strain>
    </source>
</reference>
<dbReference type="AlphaFoldDB" id="A0A5M3XBD0"/>
<dbReference type="RefSeq" id="WP_170321368.1">
    <property type="nucleotide sequence ID" value="NZ_BAAAHM010000004.1"/>
</dbReference>
<comment type="caution">
    <text evidence="1">The sequence shown here is derived from an EMBL/GenBank/DDBJ whole genome shotgun (WGS) entry which is preliminary data.</text>
</comment>
<proteinExistence type="predicted"/>
<keyword evidence="2" id="KW-1185">Reference proteome</keyword>
<sequence length="104" mass="10244">MEKRGVDASSAITVAAPPEATGAFEGMSGGLSSEAMDVAATTGRPPPETIGASAAMPVGLSSEAMDVFAATVSRLSLEAIGAFEVTIGDPQSELIDFSVATGGP</sequence>
<evidence type="ECO:0000313" key="2">
    <source>
        <dbReference type="Proteomes" id="UP000377595"/>
    </source>
</evidence>
<organism evidence="1 2">
    <name type="scientific">Acrocarpospora pleiomorpha</name>
    <dbReference type="NCBI Taxonomy" id="90975"/>
    <lineage>
        <taxon>Bacteria</taxon>
        <taxon>Bacillati</taxon>
        <taxon>Actinomycetota</taxon>
        <taxon>Actinomycetes</taxon>
        <taxon>Streptosporangiales</taxon>
        <taxon>Streptosporangiaceae</taxon>
        <taxon>Acrocarpospora</taxon>
    </lineage>
</organism>
<dbReference type="Proteomes" id="UP000377595">
    <property type="component" value="Unassembled WGS sequence"/>
</dbReference>
<gene>
    <name evidence="1" type="ORF">Aple_018920</name>
</gene>
<dbReference type="EMBL" id="BLAF01000009">
    <property type="protein sequence ID" value="GES18997.1"/>
    <property type="molecule type" value="Genomic_DNA"/>
</dbReference>
<evidence type="ECO:0000313" key="1">
    <source>
        <dbReference type="EMBL" id="GES18997.1"/>
    </source>
</evidence>
<name>A0A5M3XBD0_9ACTN</name>